<feature type="compositionally biased region" description="Low complexity" evidence="8">
    <location>
        <begin position="613"/>
        <end position="624"/>
    </location>
</feature>
<dbReference type="AlphaFoldDB" id="A0A5C6GCT8"/>
<dbReference type="GO" id="GO:0005524">
    <property type="term" value="F:ATP binding"/>
    <property type="evidence" value="ECO:0007669"/>
    <property type="project" value="UniProtKB-UniRule"/>
</dbReference>
<dbReference type="InterPro" id="IPR008984">
    <property type="entry name" value="SMAD_FHA_dom_sf"/>
</dbReference>
<evidence type="ECO:0000256" key="5">
    <source>
        <dbReference type="ARBA" id="ARBA00023163"/>
    </source>
</evidence>
<dbReference type="GO" id="GO:0004672">
    <property type="term" value="F:protein kinase activity"/>
    <property type="evidence" value="ECO:0007669"/>
    <property type="project" value="InterPro"/>
</dbReference>
<dbReference type="GO" id="GO:0000976">
    <property type="term" value="F:transcription cis-regulatory region binding"/>
    <property type="evidence" value="ECO:0007669"/>
    <property type="project" value="TreeGrafter"/>
</dbReference>
<evidence type="ECO:0000256" key="8">
    <source>
        <dbReference type="SAM" id="MobiDB-lite"/>
    </source>
</evidence>
<keyword evidence="4" id="KW-0238">DNA-binding</keyword>
<keyword evidence="7" id="KW-0067">ATP-binding</keyword>
<dbReference type="PANTHER" id="PTHR31845">
    <property type="entry name" value="FINGER DOMAIN PROTEIN, PUTATIVE-RELATED"/>
    <property type="match status" value="1"/>
</dbReference>
<proteinExistence type="inferred from homology"/>
<dbReference type="Proteomes" id="UP000317257">
    <property type="component" value="Unassembled WGS sequence"/>
</dbReference>
<evidence type="ECO:0000259" key="10">
    <source>
        <dbReference type="PROSITE" id="PS50011"/>
    </source>
</evidence>
<dbReference type="GO" id="GO:0000981">
    <property type="term" value="F:DNA-binding transcription factor activity, RNA polymerase II-specific"/>
    <property type="evidence" value="ECO:0007669"/>
    <property type="project" value="TreeGrafter"/>
</dbReference>
<evidence type="ECO:0000256" key="4">
    <source>
        <dbReference type="ARBA" id="ARBA00023125"/>
    </source>
</evidence>
<feature type="compositionally biased region" description="Basic and acidic residues" evidence="8">
    <location>
        <begin position="436"/>
        <end position="454"/>
    </location>
</feature>
<evidence type="ECO:0000256" key="2">
    <source>
        <dbReference type="ARBA" id="ARBA00005575"/>
    </source>
</evidence>
<keyword evidence="3" id="KW-0805">Transcription regulation</keyword>
<accession>A0A5C6GCT8</accession>
<dbReference type="InterPro" id="IPR000253">
    <property type="entry name" value="FHA_dom"/>
</dbReference>
<keyword evidence="7" id="KW-0547">Nucleotide-binding</keyword>
<dbReference type="InterPro" id="IPR051089">
    <property type="entry name" value="prtT"/>
</dbReference>
<dbReference type="EMBL" id="SBHS01000010">
    <property type="protein sequence ID" value="TWU74598.1"/>
    <property type="molecule type" value="Genomic_DNA"/>
</dbReference>
<organism evidence="11 12">
    <name type="scientific">Metarhizium rileyi (strain RCEF 4871)</name>
    <name type="common">Nomuraea rileyi</name>
    <dbReference type="NCBI Taxonomy" id="1649241"/>
    <lineage>
        <taxon>Eukaryota</taxon>
        <taxon>Fungi</taxon>
        <taxon>Dikarya</taxon>
        <taxon>Ascomycota</taxon>
        <taxon>Pezizomycotina</taxon>
        <taxon>Sordariomycetes</taxon>
        <taxon>Hypocreomycetidae</taxon>
        <taxon>Hypocreales</taxon>
        <taxon>Clavicipitaceae</taxon>
        <taxon>Metarhizium</taxon>
    </lineage>
</organism>
<feature type="region of interest" description="Disordered" evidence="8">
    <location>
        <begin position="539"/>
        <end position="568"/>
    </location>
</feature>
<feature type="domain" description="FHA" evidence="9">
    <location>
        <begin position="86"/>
        <end position="136"/>
    </location>
</feature>
<feature type="binding site" evidence="7">
    <location>
        <position position="241"/>
    </location>
    <ligand>
        <name>ATP</name>
        <dbReference type="ChEBI" id="CHEBI:30616"/>
    </ligand>
</feature>
<feature type="compositionally biased region" description="Basic and acidic residues" evidence="8">
    <location>
        <begin position="487"/>
        <end position="507"/>
    </location>
</feature>
<feature type="domain" description="Protein kinase" evidence="10">
    <location>
        <begin position="108"/>
        <end position="377"/>
    </location>
</feature>
<gene>
    <name evidence="11" type="ORF">ED733_000237</name>
</gene>
<dbReference type="PROSITE" id="PS50011">
    <property type="entry name" value="PROTEIN_KINASE_DOM"/>
    <property type="match status" value="1"/>
</dbReference>
<feature type="region of interest" description="Disordered" evidence="8">
    <location>
        <begin position="599"/>
        <end position="628"/>
    </location>
</feature>
<evidence type="ECO:0000313" key="12">
    <source>
        <dbReference type="Proteomes" id="UP000317257"/>
    </source>
</evidence>
<dbReference type="InterPro" id="IPR011009">
    <property type="entry name" value="Kinase-like_dom_sf"/>
</dbReference>
<dbReference type="GO" id="GO:0005634">
    <property type="term" value="C:nucleus"/>
    <property type="evidence" value="ECO:0007669"/>
    <property type="project" value="UniProtKB-SubCell"/>
</dbReference>
<dbReference type="SUPFAM" id="SSF56112">
    <property type="entry name" value="Protein kinase-like (PK-like)"/>
    <property type="match status" value="1"/>
</dbReference>
<evidence type="ECO:0000313" key="11">
    <source>
        <dbReference type="EMBL" id="TWU74598.1"/>
    </source>
</evidence>
<dbReference type="SMART" id="SM00220">
    <property type="entry name" value="S_TKc"/>
    <property type="match status" value="1"/>
</dbReference>
<name>A0A5C6GCT8_METRR</name>
<evidence type="ECO:0008006" key="13">
    <source>
        <dbReference type="Google" id="ProtNLM"/>
    </source>
</evidence>
<comment type="similarity">
    <text evidence="2">Belongs to the protein kinase superfamily. CAMK Ser/Thr protein kinase family. CHEK2 subfamily.</text>
</comment>
<evidence type="ECO:0000256" key="6">
    <source>
        <dbReference type="ARBA" id="ARBA00023242"/>
    </source>
</evidence>
<keyword evidence="6" id="KW-0539">Nucleus</keyword>
<keyword evidence="5" id="KW-0804">Transcription</keyword>
<evidence type="ECO:0000259" key="9">
    <source>
        <dbReference type="PROSITE" id="PS50006"/>
    </source>
</evidence>
<reference evidence="12" key="1">
    <citation type="submission" date="2018-12" db="EMBL/GenBank/DDBJ databases">
        <title>The complete genome of Metarhizium rileyi, a key fungal pathogen of Lepidoptera.</title>
        <authorList>
            <person name="Binneck E."/>
            <person name="Lastra C.C.L."/>
            <person name="Sosa-Gomez D.R."/>
        </authorList>
    </citation>
    <scope>NUCLEOTIDE SEQUENCE [LARGE SCALE GENOMIC DNA]</scope>
    <source>
        <strain evidence="12">Cep018-CH2</strain>
    </source>
</reference>
<sequence length="1111" mass="123936">MSTLPLDAFLVISTTKSVLAEAQNRQYVMTIKKETDDDTFSDDGDNYDHTDSGFVGREDTPAAEPVVRTELVLRASSVFREPAHGIRFGRHENCDVTIPTELHGVSSLQFKILIRNGTLILKNCSGNKTFISSPSLGSKWIKTQRALPENEKVEVDMGQATMTLFRPKHEQQRHEFLSIWNQLCISVGDEASDNITPDDDIESTQADSESAYLVDDPLGKGGFGHVFKARHHKTGKVCAVKRFHKITKSAANEGTLLRSLSHPLSLKLVDFGLATDSRNPTTWCGTGPYAAPEIHARKGSYTNVVDVWSCGVIGLQFTIGLPSPSPKEPKDWPPLILQLVADKLPSNLEFLNFLSHLVVKSPQRRLSAAACANHRVWELDDESVFQFMVPVPQIAEEEYPDTLEQVTNPNTTQPQQQHLTAIRHNVIRYPISDIRPAPDVHLHSRPGTSDERPSTRPVEILRNSRPFYPVLRTSLPKSGLPARPPRIRHDEPGCRDRRQSSSKESGHRMRGLSSHQDPVSAKRPAGGLQKMLGVQERMHLSHHPAASSSQKTRAAQAAPPGPSSTFSIDFSVSTEAEVDDDFETLRSAHDMAIDRLFPQDADDMSPLPDSVRSHQTTTSSSTRSHSIHDLHTKPSFNVASAESLLKAFRPMLKYFPFITLPEDTLVRQMAAEKPFVLLAILSSTSGSKTLQGHTLYDDEFRKVLGLKFVAGGERTLELLQGLLIYCAWYPFHLRPKNKQAFQFMRMAADMIHDLELDQEQSVLGTGPDCPDLTGEQQLDGIRAYMGYFYVLSSHLATWRRRIKDIEVSYTPWTARCCELLEQHGETKDDLVLAAQTRVAGLLLQASKTMLHHSSQSSEDKRIMVAGFKSELARIEYSPSFPLDASVSLRLQVLFLKMLLDSGTLLRSTRLQPSASQERDPLLSNARLRDCVHGTAALYRDLMSLDDAALSCFTLVDWNRPILATILGIRLSFRIPECPEWDCAWARTRLQLDGFLTHMSTQACPVTTATNNNNNNKFDILSASRQVMAVVRDKYQKRLAAAERERMPAGITCPMLDGSMEPYYPVWDAALSTPFTEGLSEGSDGQPVFHDLWTTMTMGCAHHHGLDFPGLT</sequence>
<evidence type="ECO:0000256" key="3">
    <source>
        <dbReference type="ARBA" id="ARBA00023015"/>
    </source>
</evidence>
<comment type="caution">
    <text evidence="11">The sequence shown here is derived from an EMBL/GenBank/DDBJ whole genome shotgun (WGS) entry which is preliminary data.</text>
</comment>
<protein>
    <recommendedName>
        <fullName evidence="13">Protein kinase domain-containing protein</fullName>
    </recommendedName>
</protein>
<dbReference type="InterPro" id="IPR017441">
    <property type="entry name" value="Protein_kinase_ATP_BS"/>
</dbReference>
<dbReference type="SUPFAM" id="SSF49879">
    <property type="entry name" value="SMAD/FHA domain"/>
    <property type="match status" value="1"/>
</dbReference>
<evidence type="ECO:0000256" key="1">
    <source>
        <dbReference type="ARBA" id="ARBA00004123"/>
    </source>
</evidence>
<dbReference type="PROSITE" id="PS00107">
    <property type="entry name" value="PROTEIN_KINASE_ATP"/>
    <property type="match status" value="1"/>
</dbReference>
<feature type="region of interest" description="Disordered" evidence="8">
    <location>
        <begin position="436"/>
        <end position="524"/>
    </location>
</feature>
<comment type="subcellular location">
    <subcellularLocation>
        <location evidence="1">Nucleus</location>
    </subcellularLocation>
</comment>
<evidence type="ECO:0000256" key="7">
    <source>
        <dbReference type="PROSITE-ProRule" id="PRU10141"/>
    </source>
</evidence>
<dbReference type="PROSITE" id="PS50006">
    <property type="entry name" value="FHA_DOMAIN"/>
    <property type="match status" value="1"/>
</dbReference>
<dbReference type="Gene3D" id="1.10.510.10">
    <property type="entry name" value="Transferase(Phosphotransferase) domain 1"/>
    <property type="match status" value="2"/>
</dbReference>
<dbReference type="InterPro" id="IPR000719">
    <property type="entry name" value="Prot_kinase_dom"/>
</dbReference>
<dbReference type="Pfam" id="PF00069">
    <property type="entry name" value="Pkinase"/>
    <property type="match status" value="1"/>
</dbReference>
<dbReference type="PANTHER" id="PTHR31845:SF10">
    <property type="entry name" value="ZN(II)2CYS6 TRANSCRIPTION FACTOR (EUROFUNG)"/>
    <property type="match status" value="1"/>
</dbReference>
<dbReference type="CDD" id="cd00060">
    <property type="entry name" value="FHA"/>
    <property type="match status" value="1"/>
</dbReference>
<dbReference type="Gene3D" id="2.60.200.20">
    <property type="match status" value="1"/>
</dbReference>